<protein>
    <submittedName>
        <fullName evidence="2">Peptidase M23</fullName>
    </submittedName>
</protein>
<name>A0A0G1A7C1_9BACT</name>
<proteinExistence type="predicted"/>
<evidence type="ECO:0000256" key="1">
    <source>
        <dbReference type="SAM" id="Coils"/>
    </source>
</evidence>
<dbReference type="Proteomes" id="UP000034837">
    <property type="component" value="Unassembled WGS sequence"/>
</dbReference>
<dbReference type="SUPFAM" id="SSF53955">
    <property type="entry name" value="Lysozyme-like"/>
    <property type="match status" value="1"/>
</dbReference>
<sequence>MLVKMKTGLLIFLAIYFSLTPAFFVFAQITPSSLEEVEQQQADLQAQLKDIERQINQYEQELKTIQGQKNTLQNKINQLKKQQSSLNLQIKSTTLQINSLTKEIFQTQSSIDKNITKSQALKQLLAQILRTINAQDQTPLLYTFFNKEHFSEIFVELDNYSRLSKDLTNLLEQIKKVNADLGKEKASLADQQDEAENLLSIQTLQRQNLNDSVSQKNELLQETKGQESNYQESLADSKKRAQEIRSRLYQLLGVAEKITFGQAVQIATWASDQTRVRAAFLLAILTQESNLGKNVGTCNRPGDPPSKSWRVVMKPERDQEPFLEITKELGLDPDITPVSCPMKDSKGKQMGWGGAMGPAQFIPSTWMGYKNKITAITGKNSNPWDIRDAFLAAALKLAADGATSQKGEWAAAMRYFSGSTNPKYSFYGDNVVAQAAKYQNDLNELNK</sequence>
<comment type="caution">
    <text evidence="2">The sequence shown here is derived from an EMBL/GenBank/DDBJ whole genome shotgun (WGS) entry which is preliminary data.</text>
</comment>
<dbReference type="AlphaFoldDB" id="A0A0G1A7C1"/>
<dbReference type="Gene3D" id="6.10.250.3150">
    <property type="match status" value="1"/>
</dbReference>
<evidence type="ECO:0000313" key="3">
    <source>
        <dbReference type="Proteomes" id="UP000034837"/>
    </source>
</evidence>
<feature type="coiled-coil region" evidence="1">
    <location>
        <begin position="160"/>
        <end position="226"/>
    </location>
</feature>
<keyword evidence="1" id="KW-0175">Coiled coil</keyword>
<organism evidence="2 3">
    <name type="scientific">Candidatus Magasanikbacteria bacterium GW2011_GWA2_42_32</name>
    <dbReference type="NCBI Taxonomy" id="1619039"/>
    <lineage>
        <taxon>Bacteria</taxon>
        <taxon>Candidatus Magasanikiibacteriota</taxon>
    </lineage>
</organism>
<feature type="coiled-coil region" evidence="1">
    <location>
        <begin position="34"/>
        <end position="89"/>
    </location>
</feature>
<reference evidence="2 3" key="1">
    <citation type="journal article" date="2015" name="Nature">
        <title>rRNA introns, odd ribosomes, and small enigmatic genomes across a large radiation of phyla.</title>
        <authorList>
            <person name="Brown C.T."/>
            <person name="Hug L.A."/>
            <person name="Thomas B.C."/>
            <person name="Sharon I."/>
            <person name="Castelle C.J."/>
            <person name="Singh A."/>
            <person name="Wilkins M.J."/>
            <person name="Williams K.H."/>
            <person name="Banfield J.F."/>
        </authorList>
    </citation>
    <scope>NUCLEOTIDE SEQUENCE [LARGE SCALE GENOMIC DNA]</scope>
</reference>
<gene>
    <name evidence="2" type="ORF">UV20_C0004G0043</name>
</gene>
<dbReference type="EMBL" id="LCDO01000004">
    <property type="protein sequence ID" value="KKS56947.1"/>
    <property type="molecule type" value="Genomic_DNA"/>
</dbReference>
<accession>A0A0G1A7C1</accession>
<dbReference type="Gene3D" id="1.10.530.10">
    <property type="match status" value="1"/>
</dbReference>
<evidence type="ECO:0000313" key="2">
    <source>
        <dbReference type="EMBL" id="KKS56947.1"/>
    </source>
</evidence>
<dbReference type="InterPro" id="IPR023346">
    <property type="entry name" value="Lysozyme-like_dom_sf"/>
</dbReference>